<dbReference type="SUPFAM" id="SSF50998">
    <property type="entry name" value="Quinoprotein alcohol dehydrogenase-like"/>
    <property type="match status" value="1"/>
</dbReference>
<sequence>MEALGTGDPDRIGGYWLAGRLGSGGQGVVYEAYDADGARYALKVLHATTDPGLRDRFRKEIAAARRVASFCTAKVIDADPDAARPYVVSEYVEGVNLRRAGRRFTGDDLHRLATAVATALTAVHEAGVVHRDLKPDNVLLGPDGPRVIDFGIARTAEMSLTASGAVAGTPAYMAPEILTGQRAGPPADVFAWGCVVVFAATGEDPFRADDLGAVMHRVLTHHPDLGALPPSVRPLVAAALDKDPDRRPSARDLLLALVGGPGETGTAGGLWAAGTAGGSGEAGPLGGFGADLPAGGDLLGAGRRAGALHTSGPADPALGALAEDAYATLGPGEREFVPELLLRLVTIDADGLETVRRVPADELLPERPETRRRILDAFGYLVTERDGEVAISRPAVLRAWPRLRSWVEADREGLPVLAEIGRAARVWDAHGRRDADLPQGSRLQAALGWAATGRRHLTLTPLERDFLAAAGGLTRRRARRRRLFTVALAVLLVLSLAGAAASVYQGAQVAEQRDQVAAERDQARGREIARVAGDLRTTDPVKAMLLSVAAWRLAPGFESRSSLTDAMYGREVGVFRPPAAQGAAVQAVSGDGRTLALVGERGVRVYEVATGRQVAEWNSPRLSGGVGHADLSGDGRLLAVTVSQAILVWETRTGRLAGSRSMPGVSPEGLEADFAGSGHLLALSGSERLWDVRRDRLVRMGWSPYETSFTVAPSGRIGATVNGGRVRVWRLPGVVEDRRFPRGCGGDVNVVSFSADSRFLICGGVRIELWDTATGRRARQAAEAHEQSYNWMWAWAGADPPVALDGASGIRLSDDNRLAAGHAGTSIWVWDVQAHREILTYRAPANVSAVWFTPDGRTLRYRLGDRIVGLAVRSRLPEWRLRGIHDVQTVSPDGRWLMAEPSDASRLMLWDVPGRRLAGTFPHDPTVMPRSMFDPTSRSVAVVYDDHRVEVLDVATRRRLWSHSLGAGRKVTGQAFSPDGRTFTVADCDTRGDPAADPGKTGDEAPETSAYPVRSDYRLHVWDTRTGREIRTVKLDTQVSGIVYLRDGRTLASAEGRLVDTATGRSAGGGYVSTPGGAVNVTADPTGRWLAVGDGERVTLWDIRNHRPLPPDLPVAARDSGPTVFSPRGDVLVTVDDNEIIRLWDTATRQPIGAGIDIHDADEYLGLYPAFTADGTRLRPAGVGGHVYELPVAPGLMAAEVCARAGRTLTRREWGEYLGGVPYRDVCAAP</sequence>
<keyword evidence="9" id="KW-1185">Reference proteome</keyword>
<dbReference type="SMART" id="SM00320">
    <property type="entry name" value="WD40"/>
    <property type="match status" value="5"/>
</dbReference>
<evidence type="ECO:0000256" key="3">
    <source>
        <dbReference type="ARBA" id="ARBA00022777"/>
    </source>
</evidence>
<feature type="repeat" description="WD" evidence="5">
    <location>
        <begin position="1125"/>
        <end position="1154"/>
    </location>
</feature>
<dbReference type="SUPFAM" id="SSF56112">
    <property type="entry name" value="Protein kinase-like (PK-like)"/>
    <property type="match status" value="1"/>
</dbReference>
<dbReference type="RefSeq" id="WP_179825990.1">
    <property type="nucleotide sequence ID" value="NZ_JACCCO010000002.1"/>
</dbReference>
<evidence type="ECO:0000256" key="5">
    <source>
        <dbReference type="PROSITE-ProRule" id="PRU00221"/>
    </source>
</evidence>
<dbReference type="Gene3D" id="1.10.510.10">
    <property type="entry name" value="Transferase(Phosphotransferase) domain 1"/>
    <property type="match status" value="1"/>
</dbReference>
<keyword evidence="5" id="KW-0853">WD repeat</keyword>
<reference evidence="8 9" key="1">
    <citation type="submission" date="2020-07" db="EMBL/GenBank/DDBJ databases">
        <title>Sequencing the genomes of 1000 actinobacteria strains.</title>
        <authorList>
            <person name="Klenk H.-P."/>
        </authorList>
    </citation>
    <scope>NUCLEOTIDE SEQUENCE [LARGE SCALE GENOMIC DNA]</scope>
    <source>
        <strain evidence="8 9">DSM 45763</strain>
    </source>
</reference>
<dbReference type="Pfam" id="PF00069">
    <property type="entry name" value="Pkinase"/>
    <property type="match status" value="1"/>
</dbReference>
<comment type="caution">
    <text evidence="8">The sequence shown here is derived from an EMBL/GenBank/DDBJ whole genome shotgun (WGS) entry which is preliminary data.</text>
</comment>
<feature type="region of interest" description="Disordered" evidence="6">
    <location>
        <begin position="986"/>
        <end position="1010"/>
    </location>
</feature>
<dbReference type="PROSITE" id="PS50011">
    <property type="entry name" value="PROTEIN_KINASE_DOM"/>
    <property type="match status" value="1"/>
</dbReference>
<dbReference type="InterPro" id="IPR001680">
    <property type="entry name" value="WD40_rpt"/>
</dbReference>
<gene>
    <name evidence="8" type="ORF">HDA43_005234</name>
</gene>
<dbReference type="Gene3D" id="3.30.200.20">
    <property type="entry name" value="Phosphorylase Kinase, domain 1"/>
    <property type="match status" value="1"/>
</dbReference>
<dbReference type="InterPro" id="IPR008271">
    <property type="entry name" value="Ser/Thr_kinase_AS"/>
</dbReference>
<organism evidence="8 9">
    <name type="scientific">Streptosporangium sandarakinum</name>
    <dbReference type="NCBI Taxonomy" id="1260955"/>
    <lineage>
        <taxon>Bacteria</taxon>
        <taxon>Bacillati</taxon>
        <taxon>Actinomycetota</taxon>
        <taxon>Actinomycetes</taxon>
        <taxon>Streptosporangiales</taxon>
        <taxon>Streptosporangiaceae</taxon>
        <taxon>Streptosporangium</taxon>
    </lineage>
</organism>
<dbReference type="Gene3D" id="2.130.10.10">
    <property type="entry name" value="YVTN repeat-like/Quinoprotein amine dehydrogenase"/>
    <property type="match status" value="4"/>
</dbReference>
<dbReference type="InterPro" id="IPR000719">
    <property type="entry name" value="Prot_kinase_dom"/>
</dbReference>
<name>A0A852V6W7_9ACTN</name>
<protein>
    <submittedName>
        <fullName evidence="8">WD40 repeat protein</fullName>
    </submittedName>
</protein>
<evidence type="ECO:0000313" key="8">
    <source>
        <dbReference type="EMBL" id="NYF43033.1"/>
    </source>
</evidence>
<evidence type="ECO:0000256" key="2">
    <source>
        <dbReference type="ARBA" id="ARBA00022741"/>
    </source>
</evidence>
<evidence type="ECO:0000256" key="6">
    <source>
        <dbReference type="SAM" id="MobiDB-lite"/>
    </source>
</evidence>
<dbReference type="InterPro" id="IPR011009">
    <property type="entry name" value="Kinase-like_dom_sf"/>
</dbReference>
<feature type="domain" description="Protein kinase" evidence="7">
    <location>
        <begin position="15"/>
        <end position="258"/>
    </location>
</feature>
<dbReference type="PANTHER" id="PTHR43289">
    <property type="entry name" value="MITOGEN-ACTIVATED PROTEIN KINASE KINASE KINASE 20-RELATED"/>
    <property type="match status" value="1"/>
</dbReference>
<dbReference type="PANTHER" id="PTHR43289:SF34">
    <property type="entry name" value="SERINE_THREONINE-PROTEIN KINASE YBDM-RELATED"/>
    <property type="match status" value="1"/>
</dbReference>
<dbReference type="AlphaFoldDB" id="A0A852V6W7"/>
<dbReference type="SUPFAM" id="SSF82171">
    <property type="entry name" value="DPP6 N-terminal domain-like"/>
    <property type="match status" value="1"/>
</dbReference>
<dbReference type="InterPro" id="IPR011047">
    <property type="entry name" value="Quinoprotein_ADH-like_sf"/>
</dbReference>
<keyword evidence="2" id="KW-0547">Nucleotide-binding</keyword>
<evidence type="ECO:0000259" key="7">
    <source>
        <dbReference type="PROSITE" id="PS50011"/>
    </source>
</evidence>
<dbReference type="Proteomes" id="UP000576393">
    <property type="component" value="Unassembled WGS sequence"/>
</dbReference>
<proteinExistence type="predicted"/>
<dbReference type="InterPro" id="IPR015943">
    <property type="entry name" value="WD40/YVTN_repeat-like_dom_sf"/>
</dbReference>
<dbReference type="PROSITE" id="PS50082">
    <property type="entry name" value="WD_REPEATS_2"/>
    <property type="match status" value="1"/>
</dbReference>
<evidence type="ECO:0000256" key="4">
    <source>
        <dbReference type="ARBA" id="ARBA00022840"/>
    </source>
</evidence>
<dbReference type="GO" id="GO:0005524">
    <property type="term" value="F:ATP binding"/>
    <property type="evidence" value="ECO:0007669"/>
    <property type="project" value="UniProtKB-KW"/>
</dbReference>
<keyword evidence="3" id="KW-0418">Kinase</keyword>
<dbReference type="GO" id="GO:0004674">
    <property type="term" value="F:protein serine/threonine kinase activity"/>
    <property type="evidence" value="ECO:0007669"/>
    <property type="project" value="TreeGrafter"/>
</dbReference>
<dbReference type="PROSITE" id="PS00108">
    <property type="entry name" value="PROTEIN_KINASE_ST"/>
    <property type="match status" value="1"/>
</dbReference>
<dbReference type="CDD" id="cd14014">
    <property type="entry name" value="STKc_PknB_like"/>
    <property type="match status" value="1"/>
</dbReference>
<dbReference type="InterPro" id="IPR049052">
    <property type="entry name" value="nSTAND1"/>
</dbReference>
<evidence type="ECO:0000256" key="1">
    <source>
        <dbReference type="ARBA" id="ARBA00022679"/>
    </source>
</evidence>
<keyword evidence="4" id="KW-0067">ATP-binding</keyword>
<dbReference type="SMART" id="SM00220">
    <property type="entry name" value="S_TKc"/>
    <property type="match status" value="1"/>
</dbReference>
<keyword evidence="1" id="KW-0808">Transferase</keyword>
<dbReference type="EMBL" id="JACCCO010000002">
    <property type="protein sequence ID" value="NYF43033.1"/>
    <property type="molecule type" value="Genomic_DNA"/>
</dbReference>
<accession>A0A852V6W7</accession>
<dbReference type="Pfam" id="PF20703">
    <property type="entry name" value="nSTAND1"/>
    <property type="match status" value="1"/>
</dbReference>
<evidence type="ECO:0000313" key="9">
    <source>
        <dbReference type="Proteomes" id="UP000576393"/>
    </source>
</evidence>